<dbReference type="EMBL" id="KN831951">
    <property type="protein sequence ID" value="KIO10699.1"/>
    <property type="molecule type" value="Genomic_DNA"/>
</dbReference>
<protein>
    <submittedName>
        <fullName evidence="1">Uncharacterized protein</fullName>
    </submittedName>
</protein>
<keyword evidence="2" id="KW-1185">Reference proteome</keyword>
<dbReference type="Proteomes" id="UP000054217">
    <property type="component" value="Unassembled WGS sequence"/>
</dbReference>
<sequence>MRSVVSTLKTVRREEEPPIAVGDAHAHGVAGVCSADISLQDGTCESRLISLSDNISDATYRIINFREQKRLYNGIEGLSSAQPIKVTCPFIVPIAPFLLASFFNP</sequence>
<evidence type="ECO:0000313" key="2">
    <source>
        <dbReference type="Proteomes" id="UP000054217"/>
    </source>
</evidence>
<gene>
    <name evidence="1" type="ORF">M404DRAFT_995172</name>
</gene>
<reference evidence="1 2" key="1">
    <citation type="submission" date="2014-04" db="EMBL/GenBank/DDBJ databases">
        <authorList>
            <consortium name="DOE Joint Genome Institute"/>
            <person name="Kuo A."/>
            <person name="Kohler A."/>
            <person name="Costa M.D."/>
            <person name="Nagy L.G."/>
            <person name="Floudas D."/>
            <person name="Copeland A."/>
            <person name="Barry K.W."/>
            <person name="Cichocki N."/>
            <person name="Veneault-Fourrey C."/>
            <person name="LaButti K."/>
            <person name="Lindquist E.A."/>
            <person name="Lipzen A."/>
            <person name="Lundell T."/>
            <person name="Morin E."/>
            <person name="Murat C."/>
            <person name="Sun H."/>
            <person name="Tunlid A."/>
            <person name="Henrissat B."/>
            <person name="Grigoriev I.V."/>
            <person name="Hibbett D.S."/>
            <person name="Martin F."/>
            <person name="Nordberg H.P."/>
            <person name="Cantor M.N."/>
            <person name="Hua S.X."/>
        </authorList>
    </citation>
    <scope>NUCLEOTIDE SEQUENCE [LARGE SCALE GENOMIC DNA]</scope>
    <source>
        <strain evidence="1 2">Marx 270</strain>
    </source>
</reference>
<proteinExistence type="predicted"/>
<name>A0A0C3PQA5_PISTI</name>
<dbReference type="AlphaFoldDB" id="A0A0C3PQA5"/>
<dbReference type="InParanoid" id="A0A0C3PQA5"/>
<evidence type="ECO:0000313" key="1">
    <source>
        <dbReference type="EMBL" id="KIO10699.1"/>
    </source>
</evidence>
<reference evidence="2" key="2">
    <citation type="submission" date="2015-01" db="EMBL/GenBank/DDBJ databases">
        <title>Evolutionary Origins and Diversification of the Mycorrhizal Mutualists.</title>
        <authorList>
            <consortium name="DOE Joint Genome Institute"/>
            <consortium name="Mycorrhizal Genomics Consortium"/>
            <person name="Kohler A."/>
            <person name="Kuo A."/>
            <person name="Nagy L.G."/>
            <person name="Floudas D."/>
            <person name="Copeland A."/>
            <person name="Barry K.W."/>
            <person name="Cichocki N."/>
            <person name="Veneault-Fourrey C."/>
            <person name="LaButti K."/>
            <person name="Lindquist E.A."/>
            <person name="Lipzen A."/>
            <person name="Lundell T."/>
            <person name="Morin E."/>
            <person name="Murat C."/>
            <person name="Riley R."/>
            <person name="Ohm R."/>
            <person name="Sun H."/>
            <person name="Tunlid A."/>
            <person name="Henrissat B."/>
            <person name="Grigoriev I.V."/>
            <person name="Hibbett D.S."/>
            <person name="Martin F."/>
        </authorList>
    </citation>
    <scope>NUCLEOTIDE SEQUENCE [LARGE SCALE GENOMIC DNA]</scope>
    <source>
        <strain evidence="2">Marx 270</strain>
    </source>
</reference>
<organism evidence="1 2">
    <name type="scientific">Pisolithus tinctorius Marx 270</name>
    <dbReference type="NCBI Taxonomy" id="870435"/>
    <lineage>
        <taxon>Eukaryota</taxon>
        <taxon>Fungi</taxon>
        <taxon>Dikarya</taxon>
        <taxon>Basidiomycota</taxon>
        <taxon>Agaricomycotina</taxon>
        <taxon>Agaricomycetes</taxon>
        <taxon>Agaricomycetidae</taxon>
        <taxon>Boletales</taxon>
        <taxon>Sclerodermatineae</taxon>
        <taxon>Pisolithaceae</taxon>
        <taxon>Pisolithus</taxon>
    </lineage>
</organism>
<dbReference type="HOGENOM" id="CLU_2237723_0_0_1"/>
<accession>A0A0C3PQA5</accession>